<name>A0A843VNJ1_COLES</name>
<dbReference type="InterPro" id="IPR036758">
    <property type="entry name" value="At5g01610-like"/>
</dbReference>
<dbReference type="Pfam" id="PF04398">
    <property type="entry name" value="DUF538"/>
    <property type="match status" value="1"/>
</dbReference>
<dbReference type="Gene3D" id="2.30.240.10">
    <property type="entry name" value="At5g01610-like"/>
    <property type="match status" value="1"/>
</dbReference>
<dbReference type="InterPro" id="IPR007493">
    <property type="entry name" value="DUF538"/>
</dbReference>
<accession>A0A843VNJ1</accession>
<dbReference type="OrthoDB" id="622488at2759"/>
<feature type="chain" id="PRO_5032921509" evidence="1">
    <location>
        <begin position="24"/>
        <end position="176"/>
    </location>
</feature>
<evidence type="ECO:0000313" key="2">
    <source>
        <dbReference type="EMBL" id="MQL97535.1"/>
    </source>
</evidence>
<keyword evidence="1" id="KW-0732">Signal</keyword>
<organism evidence="2 3">
    <name type="scientific">Colocasia esculenta</name>
    <name type="common">Wild taro</name>
    <name type="synonym">Arum esculentum</name>
    <dbReference type="NCBI Taxonomy" id="4460"/>
    <lineage>
        <taxon>Eukaryota</taxon>
        <taxon>Viridiplantae</taxon>
        <taxon>Streptophyta</taxon>
        <taxon>Embryophyta</taxon>
        <taxon>Tracheophyta</taxon>
        <taxon>Spermatophyta</taxon>
        <taxon>Magnoliopsida</taxon>
        <taxon>Liliopsida</taxon>
        <taxon>Araceae</taxon>
        <taxon>Aroideae</taxon>
        <taxon>Colocasieae</taxon>
        <taxon>Colocasia</taxon>
    </lineage>
</organism>
<dbReference type="PANTHER" id="PTHR31676:SF96">
    <property type="entry name" value="EXPRESSED PROTEIN"/>
    <property type="match status" value="1"/>
</dbReference>
<comment type="caution">
    <text evidence="2">The sequence shown here is derived from an EMBL/GenBank/DDBJ whole genome shotgun (WGS) entry which is preliminary data.</text>
</comment>
<dbReference type="PANTHER" id="PTHR31676">
    <property type="entry name" value="T31J12.3 PROTEIN-RELATED"/>
    <property type="match status" value="1"/>
</dbReference>
<feature type="signal peptide" evidence="1">
    <location>
        <begin position="1"/>
        <end position="23"/>
    </location>
</feature>
<proteinExistence type="predicted"/>
<evidence type="ECO:0000313" key="3">
    <source>
        <dbReference type="Proteomes" id="UP000652761"/>
    </source>
</evidence>
<evidence type="ECO:0000256" key="1">
    <source>
        <dbReference type="SAM" id="SignalP"/>
    </source>
</evidence>
<dbReference type="SUPFAM" id="SSF141562">
    <property type="entry name" value="At5g01610-like"/>
    <property type="match status" value="1"/>
</dbReference>
<sequence>MSSSAVVPLLLLLCAVAAPASSATRIFPSEDAAAVTLPQQEGTVHDLLPDYGLPPGLLPASVKDYSMDSNGQFTVRLTAPCYVQFTELVYYDRTIKGKISYGSITDLSGIQVKKLFAWLPVTGMVADGSSIEFQVGFLSEKLPTSMFAEIPSCRKNASSSCHGAGAGAAVATLEAA</sequence>
<dbReference type="EMBL" id="NMUH01002063">
    <property type="protein sequence ID" value="MQL97535.1"/>
    <property type="molecule type" value="Genomic_DNA"/>
</dbReference>
<gene>
    <name evidence="2" type="ORF">Taro_030224</name>
</gene>
<protein>
    <submittedName>
        <fullName evidence="2">Uncharacterized protein</fullName>
    </submittedName>
</protein>
<keyword evidence="3" id="KW-1185">Reference proteome</keyword>
<reference evidence="2" key="1">
    <citation type="submission" date="2017-07" db="EMBL/GenBank/DDBJ databases">
        <title>Taro Niue Genome Assembly and Annotation.</title>
        <authorList>
            <person name="Atibalentja N."/>
            <person name="Keating K."/>
            <person name="Fields C.J."/>
        </authorList>
    </citation>
    <scope>NUCLEOTIDE SEQUENCE</scope>
    <source>
        <strain evidence="2">Niue_2</strain>
        <tissue evidence="2">Leaf</tissue>
    </source>
</reference>
<dbReference type="AlphaFoldDB" id="A0A843VNJ1"/>
<dbReference type="Proteomes" id="UP000652761">
    <property type="component" value="Unassembled WGS sequence"/>
</dbReference>